<organism evidence="3 4">
    <name type="scientific">Sodalis ligni</name>
    <dbReference type="NCBI Taxonomy" id="2697027"/>
    <lineage>
        <taxon>Bacteria</taxon>
        <taxon>Pseudomonadati</taxon>
        <taxon>Pseudomonadota</taxon>
        <taxon>Gammaproteobacteria</taxon>
        <taxon>Enterobacterales</taxon>
        <taxon>Bruguierivoracaceae</taxon>
        <taxon>Sodalis</taxon>
    </lineage>
</organism>
<dbReference type="GO" id="GO:0009244">
    <property type="term" value="P:lipopolysaccharide core region biosynthetic process"/>
    <property type="evidence" value="ECO:0007669"/>
    <property type="project" value="TreeGrafter"/>
</dbReference>
<dbReference type="AlphaFoldDB" id="A0A4R1NEU9"/>
<dbReference type="Proteomes" id="UP000294555">
    <property type="component" value="Unassembled WGS sequence"/>
</dbReference>
<evidence type="ECO:0000313" key="4">
    <source>
        <dbReference type="Proteomes" id="UP000294555"/>
    </source>
</evidence>
<proteinExistence type="predicted"/>
<dbReference type="InterPro" id="IPR051199">
    <property type="entry name" value="LPS_LOS_Heptosyltrfase"/>
</dbReference>
<protein>
    <submittedName>
        <fullName evidence="3">ADP-heptose:LPS heptosyltransferase</fullName>
    </submittedName>
</protein>
<dbReference type="RefSeq" id="WP_132925063.1">
    <property type="nucleotide sequence ID" value="NZ_SJOI01000001.1"/>
</dbReference>
<dbReference type="SUPFAM" id="SSF53756">
    <property type="entry name" value="UDP-Glycosyltransferase/glycogen phosphorylase"/>
    <property type="match status" value="1"/>
</dbReference>
<dbReference type="Gene3D" id="3.40.50.2000">
    <property type="entry name" value="Glycogen Phosphorylase B"/>
    <property type="match status" value="2"/>
</dbReference>
<evidence type="ECO:0000256" key="1">
    <source>
        <dbReference type="ARBA" id="ARBA00022676"/>
    </source>
</evidence>
<keyword evidence="1" id="KW-0328">Glycosyltransferase</keyword>
<dbReference type="OrthoDB" id="9797795at2"/>
<dbReference type="PANTHER" id="PTHR30160:SF1">
    <property type="entry name" value="LIPOPOLYSACCHARIDE 1,2-N-ACETYLGLUCOSAMINETRANSFERASE-RELATED"/>
    <property type="match status" value="1"/>
</dbReference>
<name>A0A4R1NEU9_9GAMM</name>
<sequence>MKALVVCRDNIGDTLLTTPLINALANGGFSVDVLANSYNAAVLTGNPDIFRVHVYKKNHHRARGESLLKILLHRLRIIWDIRRIHYDIAIIAKSRWDKRVLKWCTLSGAPKIIALGAVPHPAITELVPLPAPHTEHLVQLFHRMLAPLGIRDAAGPLHLFADPAKVAALAQQYGIDNQLPILGLQISARRLLQRWPESHFVALAQMVAALGPCQIILLWSPGAEDNPTHPGDDTLAARIVAACNLPCLIPIPTRTLEELIGAMQLCGRVVTSDGGAMHIAAGLGKSIVALFGDSDPVCWAPWQVPYILLAAPENNVVNIAPKEVFQALQHLAEKGEDAAILQPESALNLG</sequence>
<accession>A0A4R1NEU9</accession>
<evidence type="ECO:0000313" key="3">
    <source>
        <dbReference type="EMBL" id="TCL06012.1"/>
    </source>
</evidence>
<dbReference type="PANTHER" id="PTHR30160">
    <property type="entry name" value="TETRAACYLDISACCHARIDE 4'-KINASE-RELATED"/>
    <property type="match status" value="1"/>
</dbReference>
<evidence type="ECO:0000256" key="2">
    <source>
        <dbReference type="ARBA" id="ARBA00022679"/>
    </source>
</evidence>
<dbReference type="Pfam" id="PF01075">
    <property type="entry name" value="Glyco_transf_9"/>
    <property type="match status" value="1"/>
</dbReference>
<keyword evidence="2 3" id="KW-0808">Transferase</keyword>
<comment type="caution">
    <text evidence="3">The sequence shown here is derived from an EMBL/GenBank/DDBJ whole genome shotgun (WGS) entry which is preliminary data.</text>
</comment>
<dbReference type="EMBL" id="SJOI01000001">
    <property type="protein sequence ID" value="TCL06012.1"/>
    <property type="molecule type" value="Genomic_DNA"/>
</dbReference>
<reference evidence="3 4" key="1">
    <citation type="submission" date="2019-02" db="EMBL/GenBank/DDBJ databases">
        <title>Investigation of anaerobic lignin degradation for improved lignocellulosic biofuels.</title>
        <authorList>
            <person name="Deangelis K."/>
        </authorList>
    </citation>
    <scope>NUCLEOTIDE SEQUENCE [LARGE SCALE GENOMIC DNA]</scope>
    <source>
        <strain evidence="3 4">159R</strain>
    </source>
</reference>
<gene>
    <name evidence="3" type="ORF">EZJ58_4236</name>
</gene>
<dbReference type="CDD" id="cd03789">
    <property type="entry name" value="GT9_LPS_heptosyltransferase"/>
    <property type="match status" value="1"/>
</dbReference>
<dbReference type="InterPro" id="IPR002201">
    <property type="entry name" value="Glyco_trans_9"/>
</dbReference>
<dbReference type="GO" id="GO:0005829">
    <property type="term" value="C:cytosol"/>
    <property type="evidence" value="ECO:0007669"/>
    <property type="project" value="TreeGrafter"/>
</dbReference>
<keyword evidence="4" id="KW-1185">Reference proteome</keyword>
<dbReference type="GO" id="GO:0008713">
    <property type="term" value="F:ADP-heptose-lipopolysaccharide heptosyltransferase activity"/>
    <property type="evidence" value="ECO:0007669"/>
    <property type="project" value="TreeGrafter"/>
</dbReference>